<dbReference type="InterPro" id="IPR053745">
    <property type="entry name" value="Viral_Tail_Comp_sf"/>
</dbReference>
<dbReference type="RefSeq" id="WP_076623320.1">
    <property type="nucleotide sequence ID" value="NZ_BMEW01000005.1"/>
</dbReference>
<dbReference type="KEGG" id="tpro:Ga0080559_TMP2397"/>
<dbReference type="Gene3D" id="3.30.2000.30">
    <property type="match status" value="1"/>
</dbReference>
<dbReference type="STRING" id="1229727.Ga0080559_TMP2397"/>
<protein>
    <submittedName>
        <fullName evidence="1">Putative DUF3168 protein</fullName>
    </submittedName>
</protein>
<evidence type="ECO:0000313" key="1">
    <source>
        <dbReference type="EMBL" id="APX23193.1"/>
    </source>
</evidence>
<proteinExistence type="predicted"/>
<sequence length="139" mass="14952">MAEAPAYVLQKAVIAALRADPEIQALVGAKVFDEPPPPAFAEYPYIHLGRIDAAAERIGCYTDDDIFFTVECQSRPVAGRDEVTQLAHAVRLGLDQVELTLPGLTLDWCDYLTQSVSRSRDGGTWTAVVAFSASVAAAV</sequence>
<dbReference type="EMBL" id="CP014796">
    <property type="protein sequence ID" value="APX23193.1"/>
    <property type="molecule type" value="Genomic_DNA"/>
</dbReference>
<name>A0A1U7D506_9RHOB</name>
<dbReference type="Proteomes" id="UP000186559">
    <property type="component" value="Chromosome"/>
</dbReference>
<keyword evidence="2" id="KW-1185">Reference proteome</keyword>
<dbReference type="OrthoDB" id="7630456at2"/>
<gene>
    <name evidence="1" type="ORF">Ga0080559_TMP2397</name>
</gene>
<dbReference type="InterPro" id="IPR021508">
    <property type="entry name" value="Gp17-like"/>
</dbReference>
<accession>A0A1U7D506</accession>
<dbReference type="Pfam" id="PF11367">
    <property type="entry name" value="Tail_completion_gp17"/>
    <property type="match status" value="1"/>
</dbReference>
<organism evidence="1 2">
    <name type="scientific">Salipiger profundus</name>
    <dbReference type="NCBI Taxonomy" id="1229727"/>
    <lineage>
        <taxon>Bacteria</taxon>
        <taxon>Pseudomonadati</taxon>
        <taxon>Pseudomonadota</taxon>
        <taxon>Alphaproteobacteria</taxon>
        <taxon>Rhodobacterales</taxon>
        <taxon>Roseobacteraceae</taxon>
        <taxon>Salipiger</taxon>
    </lineage>
</organism>
<reference evidence="1 2" key="1">
    <citation type="submission" date="2016-03" db="EMBL/GenBank/DDBJ databases">
        <title>Deep-sea bacteria in the southern Pacific.</title>
        <authorList>
            <person name="Tang K."/>
        </authorList>
    </citation>
    <scope>NUCLEOTIDE SEQUENCE [LARGE SCALE GENOMIC DNA]</scope>
    <source>
        <strain evidence="1 2">JLT2016</strain>
    </source>
</reference>
<evidence type="ECO:0000313" key="2">
    <source>
        <dbReference type="Proteomes" id="UP000186559"/>
    </source>
</evidence>
<dbReference type="AlphaFoldDB" id="A0A1U7D506"/>